<proteinExistence type="predicted"/>
<dbReference type="InterPro" id="IPR005024">
    <property type="entry name" value="Snf7_fam"/>
</dbReference>
<feature type="region of interest" description="Disordered" evidence="1">
    <location>
        <begin position="173"/>
        <end position="203"/>
    </location>
</feature>
<organism evidence="2">
    <name type="scientific">Pinguiococcus pyrenoidosus</name>
    <dbReference type="NCBI Taxonomy" id="172671"/>
    <lineage>
        <taxon>Eukaryota</taxon>
        <taxon>Sar</taxon>
        <taxon>Stramenopiles</taxon>
        <taxon>Ochrophyta</taxon>
        <taxon>Pinguiophyceae</taxon>
        <taxon>Pinguiochrysidales</taxon>
        <taxon>Pinguiochrysidaceae</taxon>
        <taxon>Pinguiococcus</taxon>
    </lineage>
</organism>
<dbReference type="AlphaFoldDB" id="A0A7R9U6C3"/>
<dbReference type="PANTHER" id="PTHR10476">
    <property type="entry name" value="CHARGED MULTIVESICULAR BODY PROTEIN"/>
    <property type="match status" value="1"/>
</dbReference>
<dbReference type="Gene3D" id="6.10.140.1230">
    <property type="match status" value="1"/>
</dbReference>
<gene>
    <name evidence="2" type="ORF">PPYR1160_LOCUS5704</name>
</gene>
<dbReference type="EMBL" id="HBEA01007446">
    <property type="protein sequence ID" value="CAD8256212.1"/>
    <property type="molecule type" value="Transcribed_RNA"/>
</dbReference>
<feature type="region of interest" description="Disordered" evidence="1">
    <location>
        <begin position="22"/>
        <end position="41"/>
    </location>
</feature>
<sequence>MGARVSLEDELINLRLTSKQMLRSAEKSKKNEASMKSKLKKAIQEGNTEGARIYAQNAIREKSQQQNFLRLSSRIDAVASRVETAIRMQQVSQSMTQVVKGMGRAMKAMNLEKISQTMDEFEKQFEDLDVRSEFMNQAIDNSTSQATPQEEVDGLIQMVADEHGLQLNENFDAVGIGSGAPEQEKEKEPEEDTLESRLAALRK</sequence>
<accession>A0A7R9U6C3</accession>
<name>A0A7R9U6C3_9STRA</name>
<dbReference type="Pfam" id="PF03357">
    <property type="entry name" value="Snf7"/>
    <property type="match status" value="1"/>
</dbReference>
<protein>
    <submittedName>
        <fullName evidence="2">Uncharacterized protein</fullName>
    </submittedName>
</protein>
<dbReference type="GO" id="GO:0007034">
    <property type="term" value="P:vacuolar transport"/>
    <property type="evidence" value="ECO:0007669"/>
    <property type="project" value="InterPro"/>
</dbReference>
<feature type="compositionally biased region" description="Basic and acidic residues" evidence="1">
    <location>
        <begin position="24"/>
        <end position="35"/>
    </location>
</feature>
<evidence type="ECO:0000256" key="1">
    <source>
        <dbReference type="SAM" id="MobiDB-lite"/>
    </source>
</evidence>
<reference evidence="2" key="1">
    <citation type="submission" date="2021-01" db="EMBL/GenBank/DDBJ databases">
        <authorList>
            <person name="Corre E."/>
            <person name="Pelletier E."/>
            <person name="Niang G."/>
            <person name="Scheremetjew M."/>
            <person name="Finn R."/>
            <person name="Kale V."/>
            <person name="Holt S."/>
            <person name="Cochrane G."/>
            <person name="Meng A."/>
            <person name="Brown T."/>
            <person name="Cohen L."/>
        </authorList>
    </citation>
    <scope>NUCLEOTIDE SEQUENCE</scope>
    <source>
        <strain evidence="2">CCMP2078</strain>
    </source>
</reference>
<evidence type="ECO:0000313" key="2">
    <source>
        <dbReference type="EMBL" id="CAD8256212.1"/>
    </source>
</evidence>